<dbReference type="SUPFAM" id="SSF46785">
    <property type="entry name" value="Winged helix' DNA-binding domain"/>
    <property type="match status" value="1"/>
</dbReference>
<dbReference type="InterPro" id="IPR036390">
    <property type="entry name" value="WH_DNA-bd_sf"/>
</dbReference>
<comment type="caution">
    <text evidence="5">The sequence shown here is derived from an EMBL/GenBank/DDBJ whole genome shotgun (WGS) entry which is preliminary data.</text>
</comment>
<dbReference type="Pfam" id="PF00392">
    <property type="entry name" value="GntR"/>
    <property type="match status" value="1"/>
</dbReference>
<proteinExistence type="predicted"/>
<dbReference type="GO" id="GO:0045892">
    <property type="term" value="P:negative regulation of DNA-templated transcription"/>
    <property type="evidence" value="ECO:0007669"/>
    <property type="project" value="TreeGrafter"/>
</dbReference>
<dbReference type="GO" id="GO:0003677">
    <property type="term" value="F:DNA binding"/>
    <property type="evidence" value="ECO:0007669"/>
    <property type="project" value="UniProtKB-KW"/>
</dbReference>
<reference evidence="5" key="2">
    <citation type="submission" date="2020-09" db="EMBL/GenBank/DDBJ databases">
        <authorList>
            <person name="Sun Q."/>
            <person name="Ohkuma M."/>
        </authorList>
    </citation>
    <scope>NUCLEOTIDE SEQUENCE</scope>
    <source>
        <strain evidence="5">JCM 4790</strain>
    </source>
</reference>
<dbReference type="Gene3D" id="1.10.10.10">
    <property type="entry name" value="Winged helix-like DNA-binding domain superfamily/Winged helix DNA-binding domain"/>
    <property type="match status" value="1"/>
</dbReference>
<dbReference type="Gene3D" id="3.40.1410.10">
    <property type="entry name" value="Chorismate lyase-like"/>
    <property type="match status" value="1"/>
</dbReference>
<dbReference type="SMART" id="SM00345">
    <property type="entry name" value="HTH_GNTR"/>
    <property type="match status" value="1"/>
</dbReference>
<reference evidence="5" key="1">
    <citation type="journal article" date="2014" name="Int. J. Syst. Evol. Microbiol.">
        <title>Complete genome sequence of Corynebacterium casei LMG S-19264T (=DSM 44701T), isolated from a smear-ripened cheese.</title>
        <authorList>
            <consortium name="US DOE Joint Genome Institute (JGI-PGF)"/>
            <person name="Walter F."/>
            <person name="Albersmeier A."/>
            <person name="Kalinowski J."/>
            <person name="Ruckert C."/>
        </authorList>
    </citation>
    <scope>NUCLEOTIDE SEQUENCE</scope>
    <source>
        <strain evidence="5">JCM 4790</strain>
    </source>
</reference>
<dbReference type="PANTHER" id="PTHR44846:SF17">
    <property type="entry name" value="GNTR-FAMILY TRANSCRIPTIONAL REGULATOR"/>
    <property type="match status" value="1"/>
</dbReference>
<evidence type="ECO:0000256" key="3">
    <source>
        <dbReference type="ARBA" id="ARBA00023163"/>
    </source>
</evidence>
<keyword evidence="3" id="KW-0804">Transcription</keyword>
<dbReference type="InterPro" id="IPR011663">
    <property type="entry name" value="UTRA"/>
</dbReference>
<keyword evidence="2" id="KW-0238">DNA-binding</keyword>
<protein>
    <submittedName>
        <fullName evidence="5">GntR family transcriptional regulator</fullName>
    </submittedName>
</protein>
<dbReference type="SUPFAM" id="SSF64288">
    <property type="entry name" value="Chorismate lyase-like"/>
    <property type="match status" value="1"/>
</dbReference>
<organism evidence="5 6">
    <name type="scientific">Streptomyces minutiscleroticus</name>
    <dbReference type="NCBI Taxonomy" id="68238"/>
    <lineage>
        <taxon>Bacteria</taxon>
        <taxon>Bacillati</taxon>
        <taxon>Actinomycetota</taxon>
        <taxon>Actinomycetes</taxon>
        <taxon>Kitasatosporales</taxon>
        <taxon>Streptomycetaceae</taxon>
        <taxon>Streptomyces</taxon>
    </lineage>
</organism>
<evidence type="ECO:0000256" key="2">
    <source>
        <dbReference type="ARBA" id="ARBA00023125"/>
    </source>
</evidence>
<sequence>MILWPLLARSNRQLPRCCRLYKLMGERPVSFGEQPAYLRVAGDLRRKIVDGSLPPHTRLPSQARIREEYGVSDTVALEARKVLMAEGLVEGRSGSGTYVRERPEPRRIARSGYRPDSGSTPFRQEQADIAARGTWESRSEQGEASAEIAERLAVRPGDRVMRTRYLYRDAGEPMMLSTSWEPLALTGRTPVMLPEEGPLGGMGVVERMAAIDVVVDNVTEEVGARPGLAEELLALGGVPGHAVLVIQRTFYASGRPVETADVVVPADRYRVAYHLSVK</sequence>
<dbReference type="CDD" id="cd07377">
    <property type="entry name" value="WHTH_GntR"/>
    <property type="match status" value="1"/>
</dbReference>
<keyword evidence="1" id="KW-0805">Transcription regulation</keyword>
<evidence type="ECO:0000313" key="6">
    <source>
        <dbReference type="Proteomes" id="UP000619244"/>
    </source>
</evidence>
<dbReference type="EMBL" id="BMVU01000002">
    <property type="protein sequence ID" value="GGX57234.1"/>
    <property type="molecule type" value="Genomic_DNA"/>
</dbReference>
<gene>
    <name evidence="5" type="ORF">GCM10010358_09180</name>
</gene>
<dbReference type="Pfam" id="PF07702">
    <property type="entry name" value="UTRA"/>
    <property type="match status" value="1"/>
</dbReference>
<evidence type="ECO:0000259" key="4">
    <source>
        <dbReference type="PROSITE" id="PS50949"/>
    </source>
</evidence>
<accession>A0A918KB69</accession>
<dbReference type="PANTHER" id="PTHR44846">
    <property type="entry name" value="MANNOSYL-D-GLYCERATE TRANSPORT/METABOLISM SYSTEM REPRESSOR MNGR-RELATED"/>
    <property type="match status" value="1"/>
</dbReference>
<name>A0A918KB69_9ACTN</name>
<dbReference type="PROSITE" id="PS50949">
    <property type="entry name" value="HTH_GNTR"/>
    <property type="match status" value="1"/>
</dbReference>
<dbReference type="InterPro" id="IPR050679">
    <property type="entry name" value="Bact_HTH_transcr_reg"/>
</dbReference>
<feature type="domain" description="HTH gntR-type" evidence="4">
    <location>
        <begin position="34"/>
        <end position="102"/>
    </location>
</feature>
<keyword evidence="6" id="KW-1185">Reference proteome</keyword>
<dbReference type="Proteomes" id="UP000619244">
    <property type="component" value="Unassembled WGS sequence"/>
</dbReference>
<dbReference type="InterPro" id="IPR000524">
    <property type="entry name" value="Tscrpt_reg_HTH_GntR"/>
</dbReference>
<dbReference type="InterPro" id="IPR036388">
    <property type="entry name" value="WH-like_DNA-bd_sf"/>
</dbReference>
<evidence type="ECO:0000313" key="5">
    <source>
        <dbReference type="EMBL" id="GGX57234.1"/>
    </source>
</evidence>
<dbReference type="GO" id="GO:0003700">
    <property type="term" value="F:DNA-binding transcription factor activity"/>
    <property type="evidence" value="ECO:0007669"/>
    <property type="project" value="InterPro"/>
</dbReference>
<evidence type="ECO:0000256" key="1">
    <source>
        <dbReference type="ARBA" id="ARBA00023015"/>
    </source>
</evidence>
<dbReference type="InterPro" id="IPR028978">
    <property type="entry name" value="Chorismate_lyase_/UTRA_dom_sf"/>
</dbReference>
<dbReference type="SMART" id="SM00866">
    <property type="entry name" value="UTRA"/>
    <property type="match status" value="1"/>
</dbReference>
<dbReference type="AlphaFoldDB" id="A0A918KB69"/>